<reference evidence="1 2" key="1">
    <citation type="submission" date="2019-02" db="EMBL/GenBank/DDBJ databases">
        <title>Deep-cultivation of Planctomycetes and their phenomic and genomic characterization uncovers novel biology.</title>
        <authorList>
            <person name="Wiegand S."/>
            <person name="Jogler M."/>
            <person name="Boedeker C."/>
            <person name="Pinto D."/>
            <person name="Vollmers J."/>
            <person name="Rivas-Marin E."/>
            <person name="Kohn T."/>
            <person name="Peeters S.H."/>
            <person name="Heuer A."/>
            <person name="Rast P."/>
            <person name="Oberbeckmann S."/>
            <person name="Bunk B."/>
            <person name="Jeske O."/>
            <person name="Meyerdierks A."/>
            <person name="Storesund J.E."/>
            <person name="Kallscheuer N."/>
            <person name="Luecker S."/>
            <person name="Lage O.M."/>
            <person name="Pohl T."/>
            <person name="Merkel B.J."/>
            <person name="Hornburger P."/>
            <person name="Mueller R.-W."/>
            <person name="Bruemmer F."/>
            <person name="Labrenz M."/>
            <person name="Spormann A.M."/>
            <person name="Op Den Camp H."/>
            <person name="Overmann J."/>
            <person name="Amann R."/>
            <person name="Jetten M.S.M."/>
            <person name="Mascher T."/>
            <person name="Medema M.H."/>
            <person name="Devos D.P."/>
            <person name="Kaster A.-K."/>
            <person name="Ovreas L."/>
            <person name="Rohde M."/>
            <person name="Galperin M.Y."/>
            <person name="Jogler C."/>
        </authorList>
    </citation>
    <scope>NUCLEOTIDE SEQUENCE [LARGE SCALE GENOMIC DNA]</scope>
    <source>
        <strain evidence="1 2">CA13</strain>
    </source>
</reference>
<dbReference type="EMBL" id="SJPJ01000001">
    <property type="protein sequence ID" value="TWT84071.1"/>
    <property type="molecule type" value="Genomic_DNA"/>
</dbReference>
<organism evidence="1 2">
    <name type="scientific">Novipirellula herctigrandis</name>
    <dbReference type="NCBI Taxonomy" id="2527986"/>
    <lineage>
        <taxon>Bacteria</taxon>
        <taxon>Pseudomonadati</taxon>
        <taxon>Planctomycetota</taxon>
        <taxon>Planctomycetia</taxon>
        <taxon>Pirellulales</taxon>
        <taxon>Pirellulaceae</taxon>
        <taxon>Novipirellula</taxon>
    </lineage>
</organism>
<accession>A0A5C5ZB29</accession>
<dbReference type="Proteomes" id="UP000315010">
    <property type="component" value="Unassembled WGS sequence"/>
</dbReference>
<evidence type="ECO:0000313" key="2">
    <source>
        <dbReference type="Proteomes" id="UP000315010"/>
    </source>
</evidence>
<sequence length="88" mass="9352">MEAEVRHDDELLHVVAIDGFGPCETALEYAGVSHRTSAASRELSPARVKDNSGVCVRLATNSRPRLTVLAIAVSTTPRSNTSAHGDPL</sequence>
<gene>
    <name evidence="1" type="ORF">CA13_55470</name>
</gene>
<dbReference type="AlphaFoldDB" id="A0A5C5ZB29"/>
<proteinExistence type="predicted"/>
<name>A0A5C5ZB29_9BACT</name>
<keyword evidence="2" id="KW-1185">Reference proteome</keyword>
<comment type="caution">
    <text evidence="1">The sequence shown here is derived from an EMBL/GenBank/DDBJ whole genome shotgun (WGS) entry which is preliminary data.</text>
</comment>
<evidence type="ECO:0000313" key="1">
    <source>
        <dbReference type="EMBL" id="TWT84071.1"/>
    </source>
</evidence>
<protein>
    <submittedName>
        <fullName evidence="1">Uncharacterized protein</fullName>
    </submittedName>
</protein>